<evidence type="ECO:0000313" key="2">
    <source>
        <dbReference type="EMBL" id="TVU36637.1"/>
    </source>
</evidence>
<feature type="non-terminal residue" evidence="2">
    <location>
        <position position="1"/>
    </location>
</feature>
<dbReference type="Proteomes" id="UP000324897">
    <property type="component" value="Unassembled WGS sequence"/>
</dbReference>
<feature type="region of interest" description="Disordered" evidence="1">
    <location>
        <begin position="135"/>
        <end position="154"/>
    </location>
</feature>
<gene>
    <name evidence="2" type="ORF">EJB05_18578</name>
</gene>
<name>A0A5J9VM15_9POAL</name>
<dbReference type="AlphaFoldDB" id="A0A5J9VM15"/>
<reference evidence="2 3" key="1">
    <citation type="journal article" date="2019" name="Sci. Rep.">
        <title>A high-quality genome of Eragrostis curvula grass provides insights into Poaceae evolution and supports new strategies to enhance forage quality.</title>
        <authorList>
            <person name="Carballo J."/>
            <person name="Santos B.A.C.M."/>
            <person name="Zappacosta D."/>
            <person name="Garbus I."/>
            <person name="Selva J.P."/>
            <person name="Gallo C.A."/>
            <person name="Diaz A."/>
            <person name="Albertini E."/>
            <person name="Caccamo M."/>
            <person name="Echenique V."/>
        </authorList>
    </citation>
    <scope>NUCLEOTIDE SEQUENCE [LARGE SCALE GENOMIC DNA]</scope>
    <source>
        <strain evidence="3">cv. Victoria</strain>
        <tissue evidence="2">Leaf</tissue>
    </source>
</reference>
<dbReference type="EMBL" id="RWGY01000009">
    <property type="protein sequence ID" value="TVU36637.1"/>
    <property type="molecule type" value="Genomic_DNA"/>
</dbReference>
<feature type="region of interest" description="Disordered" evidence="1">
    <location>
        <begin position="73"/>
        <end position="93"/>
    </location>
</feature>
<evidence type="ECO:0000256" key="1">
    <source>
        <dbReference type="SAM" id="MobiDB-lite"/>
    </source>
</evidence>
<organism evidence="2 3">
    <name type="scientific">Eragrostis curvula</name>
    <name type="common">weeping love grass</name>
    <dbReference type="NCBI Taxonomy" id="38414"/>
    <lineage>
        <taxon>Eukaryota</taxon>
        <taxon>Viridiplantae</taxon>
        <taxon>Streptophyta</taxon>
        <taxon>Embryophyta</taxon>
        <taxon>Tracheophyta</taxon>
        <taxon>Spermatophyta</taxon>
        <taxon>Magnoliopsida</taxon>
        <taxon>Liliopsida</taxon>
        <taxon>Poales</taxon>
        <taxon>Poaceae</taxon>
        <taxon>PACMAD clade</taxon>
        <taxon>Chloridoideae</taxon>
        <taxon>Eragrostideae</taxon>
        <taxon>Eragrostidinae</taxon>
        <taxon>Eragrostis</taxon>
    </lineage>
</organism>
<evidence type="ECO:0000313" key="3">
    <source>
        <dbReference type="Proteomes" id="UP000324897"/>
    </source>
</evidence>
<comment type="caution">
    <text evidence="2">The sequence shown here is derived from an EMBL/GenBank/DDBJ whole genome shotgun (WGS) entry which is preliminary data.</text>
</comment>
<keyword evidence="3" id="KW-1185">Reference proteome</keyword>
<proteinExistence type="predicted"/>
<protein>
    <submittedName>
        <fullName evidence="2">Uncharacterized protein</fullName>
    </submittedName>
</protein>
<sequence length="173" mass="18216">LRNLRLGYRAKKKKTLGLRLQSKISTTRLLHALPVISAARPNNPPQPPPLIPTANNSLPELIVSIWGNRGRFHHAKREEPSRRQKRGDAAATVVATPAPAASIAVSRQREAAAAVVATPASAGSIAVGTAASTINRGNHGRLHRGAGIGRQCPGEMLGHTAATRVSGNHIKDA</sequence>
<feature type="compositionally biased region" description="Basic and acidic residues" evidence="1">
    <location>
        <begin position="76"/>
        <end position="88"/>
    </location>
</feature>
<accession>A0A5J9VM15</accession>